<feature type="domain" description="EAL" evidence="3">
    <location>
        <begin position="604"/>
        <end position="858"/>
    </location>
</feature>
<feature type="domain" description="PAC" evidence="2">
    <location>
        <begin position="365"/>
        <end position="416"/>
    </location>
</feature>
<reference evidence="5 6" key="1">
    <citation type="submission" date="2020-08" db="EMBL/GenBank/DDBJ databases">
        <title>Novel species isolated from subtropical streams in China.</title>
        <authorList>
            <person name="Lu H."/>
        </authorList>
    </citation>
    <scope>NUCLEOTIDE SEQUENCE [LARGE SCALE GENOMIC DNA]</scope>
    <source>
        <strain evidence="5 6">LX15W</strain>
    </source>
</reference>
<proteinExistence type="predicted"/>
<dbReference type="Pfam" id="PF08447">
    <property type="entry name" value="PAS_3"/>
    <property type="match status" value="3"/>
</dbReference>
<gene>
    <name evidence="5" type="ORF">H8K55_16845</name>
</gene>
<evidence type="ECO:0000259" key="4">
    <source>
        <dbReference type="PROSITE" id="PS50887"/>
    </source>
</evidence>
<feature type="domain" description="PAC" evidence="2">
    <location>
        <begin position="109"/>
        <end position="161"/>
    </location>
</feature>
<dbReference type="InterPro" id="IPR035965">
    <property type="entry name" value="PAS-like_dom_sf"/>
</dbReference>
<sequence length="862" mass="97167">MRASPVRDPAGEIVAVFGIARDITQRKTIEHALNESELRFRTLIETIPQQVWTADRDGGITYVNQRALDFFKVPKESIYGEGWEQLIHTDDLPEARRRWQLSIATGDPCEVEFRMRRADGEYRWHIASALPLRDQNGQILQWFGTNTDISFSKKNSIALQNSERSLAAAQATAKIGSWQRDFVENTAVWSAEMYRIFGFDPKQRPPLVEQVIARVHPDDQAQFKQMYDVYLHGQKRCQLDFRYPKENGEVLWIEAKSEPLFDQTGKVIALTGTAQDISDRKRIEQDLATSRKLLAECQAIAQIGGWEIDLRTRKLTWTEETYRIHDTTPAEFDPTIDAGISYFLPESKTKLLAALERATEAGEAYDLELEKFTVKGRKISIRTTCNVTMHEGKAIRLTGIFQDITEQKLSQIALKNAYSELERSNGMLEHIAHYDALTHLPNRVLLADRMQQAMHQCQRRGNSLAVAFLDLDGFKTVNDLHGHSMGDELLITVAGRLRAALREGDTLARIGGDEFVAILTDLEQSKDCEPVLSRLLSAASEPLTLHHVDLQVSASIGVTIYPQDGVDAEQLLRHADQAMYLSKQAGKNCFHLFDIAQDAAIKVQRDDLTQIQQAFLRREFVLFYQPKVNMRTGEVFGAEALIRWQHPTKGLLSPANFLPAVENHLFSIELGEWVIATALAQMMQWRALGLDISVSVNVGALQLQQADFTQRLQTQLAAYPKSLISKLELEILESSALDDIDQVSQVIQTCQSMGIAFALDDFGTGYSSLRYLKRLPARILKIDQSFVRDMLEDEGDLTIIQGVIGLATAFHRCVIAEGVETTAHGRKLLSIGCEKAQGYGIARPMPAADIPDWVKNWRTDFL</sequence>
<dbReference type="PANTHER" id="PTHR44757">
    <property type="entry name" value="DIGUANYLATE CYCLASE DGCP"/>
    <property type="match status" value="1"/>
</dbReference>
<dbReference type="SMART" id="SM00091">
    <property type="entry name" value="PAS"/>
    <property type="match status" value="2"/>
</dbReference>
<dbReference type="InterPro" id="IPR000160">
    <property type="entry name" value="GGDEF_dom"/>
</dbReference>
<dbReference type="PANTHER" id="PTHR44757:SF2">
    <property type="entry name" value="BIOFILM ARCHITECTURE MAINTENANCE PROTEIN MBAA"/>
    <property type="match status" value="1"/>
</dbReference>
<dbReference type="InterPro" id="IPR000700">
    <property type="entry name" value="PAS-assoc_C"/>
</dbReference>
<dbReference type="CDD" id="cd01948">
    <property type="entry name" value="EAL"/>
    <property type="match status" value="1"/>
</dbReference>
<dbReference type="PROSITE" id="PS50113">
    <property type="entry name" value="PAC"/>
    <property type="match status" value="4"/>
</dbReference>
<dbReference type="SUPFAM" id="SSF141868">
    <property type="entry name" value="EAL domain-like"/>
    <property type="match status" value="1"/>
</dbReference>
<dbReference type="PROSITE" id="PS50887">
    <property type="entry name" value="GGDEF"/>
    <property type="match status" value="1"/>
</dbReference>
<dbReference type="InterPro" id="IPR052155">
    <property type="entry name" value="Biofilm_reg_signaling"/>
</dbReference>
<dbReference type="Proteomes" id="UP000624279">
    <property type="component" value="Unassembled WGS sequence"/>
</dbReference>
<dbReference type="Gene3D" id="3.30.450.20">
    <property type="entry name" value="PAS domain"/>
    <property type="match status" value="4"/>
</dbReference>
<evidence type="ECO:0000259" key="2">
    <source>
        <dbReference type="PROSITE" id="PS50113"/>
    </source>
</evidence>
<dbReference type="Pfam" id="PF00563">
    <property type="entry name" value="EAL"/>
    <property type="match status" value="1"/>
</dbReference>
<evidence type="ECO:0000259" key="3">
    <source>
        <dbReference type="PROSITE" id="PS50883"/>
    </source>
</evidence>
<evidence type="ECO:0000259" key="1">
    <source>
        <dbReference type="PROSITE" id="PS50112"/>
    </source>
</evidence>
<dbReference type="PROSITE" id="PS50883">
    <property type="entry name" value="EAL"/>
    <property type="match status" value="1"/>
</dbReference>
<accession>A0ABR6YFD2</accession>
<dbReference type="Gene3D" id="3.30.70.270">
    <property type="match status" value="1"/>
</dbReference>
<dbReference type="EMBL" id="JACOGA010000017">
    <property type="protein sequence ID" value="MBC3875258.1"/>
    <property type="molecule type" value="Genomic_DNA"/>
</dbReference>
<dbReference type="InterPro" id="IPR029787">
    <property type="entry name" value="Nucleotide_cyclase"/>
</dbReference>
<dbReference type="SUPFAM" id="SSF55785">
    <property type="entry name" value="PYP-like sensor domain (PAS domain)"/>
    <property type="match status" value="3"/>
</dbReference>
<dbReference type="InterPro" id="IPR001610">
    <property type="entry name" value="PAC"/>
</dbReference>
<dbReference type="SUPFAM" id="SSF55073">
    <property type="entry name" value="Nucleotide cyclase"/>
    <property type="match status" value="1"/>
</dbReference>
<dbReference type="Gene3D" id="3.20.20.450">
    <property type="entry name" value="EAL domain"/>
    <property type="match status" value="1"/>
</dbReference>
<dbReference type="Pfam" id="PF00990">
    <property type="entry name" value="GGDEF"/>
    <property type="match status" value="1"/>
</dbReference>
<dbReference type="PROSITE" id="PS50112">
    <property type="entry name" value="PAS"/>
    <property type="match status" value="1"/>
</dbReference>
<feature type="domain" description="GGDEF" evidence="4">
    <location>
        <begin position="462"/>
        <end position="595"/>
    </location>
</feature>
<dbReference type="Gene3D" id="2.10.70.100">
    <property type="match status" value="1"/>
</dbReference>
<name>A0ABR6YFD2_9BURK</name>
<evidence type="ECO:0000313" key="6">
    <source>
        <dbReference type="Proteomes" id="UP000624279"/>
    </source>
</evidence>
<feature type="domain" description="PAC" evidence="2">
    <location>
        <begin position="1"/>
        <end position="35"/>
    </location>
</feature>
<organism evidence="5 6">
    <name type="scientific">Undibacterium flavidum</name>
    <dbReference type="NCBI Taxonomy" id="2762297"/>
    <lineage>
        <taxon>Bacteria</taxon>
        <taxon>Pseudomonadati</taxon>
        <taxon>Pseudomonadota</taxon>
        <taxon>Betaproteobacteria</taxon>
        <taxon>Burkholderiales</taxon>
        <taxon>Oxalobacteraceae</taxon>
        <taxon>Undibacterium</taxon>
    </lineage>
</organism>
<dbReference type="NCBIfam" id="TIGR00254">
    <property type="entry name" value="GGDEF"/>
    <property type="match status" value="1"/>
</dbReference>
<comment type="caution">
    <text evidence="5">The sequence shown here is derived from an EMBL/GenBank/DDBJ whole genome shotgun (WGS) entry which is preliminary data.</text>
</comment>
<dbReference type="InterPro" id="IPR013655">
    <property type="entry name" value="PAS_fold_3"/>
</dbReference>
<protein>
    <submittedName>
        <fullName evidence="5">EAL domain-containing protein</fullName>
    </submittedName>
</protein>
<keyword evidence="6" id="KW-1185">Reference proteome</keyword>
<dbReference type="CDD" id="cd01949">
    <property type="entry name" value="GGDEF"/>
    <property type="match status" value="1"/>
</dbReference>
<dbReference type="SMART" id="SM00052">
    <property type="entry name" value="EAL"/>
    <property type="match status" value="1"/>
</dbReference>
<dbReference type="InterPro" id="IPR001633">
    <property type="entry name" value="EAL_dom"/>
</dbReference>
<dbReference type="CDD" id="cd00130">
    <property type="entry name" value="PAS"/>
    <property type="match status" value="2"/>
</dbReference>
<evidence type="ECO:0000313" key="5">
    <source>
        <dbReference type="EMBL" id="MBC3875258.1"/>
    </source>
</evidence>
<dbReference type="InterPro" id="IPR035919">
    <property type="entry name" value="EAL_sf"/>
</dbReference>
<dbReference type="SMART" id="SM00086">
    <property type="entry name" value="PAC"/>
    <property type="match status" value="3"/>
</dbReference>
<dbReference type="NCBIfam" id="TIGR00229">
    <property type="entry name" value="sensory_box"/>
    <property type="match status" value="2"/>
</dbReference>
<feature type="domain" description="PAS" evidence="1">
    <location>
        <begin position="36"/>
        <end position="106"/>
    </location>
</feature>
<dbReference type="InterPro" id="IPR000014">
    <property type="entry name" value="PAS"/>
</dbReference>
<dbReference type="SMART" id="SM00267">
    <property type="entry name" value="GGDEF"/>
    <property type="match status" value="1"/>
</dbReference>
<dbReference type="InterPro" id="IPR043128">
    <property type="entry name" value="Rev_trsase/Diguanyl_cyclase"/>
</dbReference>
<feature type="domain" description="PAC" evidence="2">
    <location>
        <begin position="237"/>
        <end position="289"/>
    </location>
</feature>